<dbReference type="STRING" id="1121098.HMPREF1534_03253"/>
<dbReference type="PROSITE" id="PS51257">
    <property type="entry name" value="PROKAR_LIPOPROTEIN"/>
    <property type="match status" value="1"/>
</dbReference>
<evidence type="ECO:0000313" key="3">
    <source>
        <dbReference type="EMBL" id="EOA52606.1"/>
    </source>
</evidence>
<dbReference type="AlphaFoldDB" id="U6RA50"/>
<keyword evidence="2" id="KW-0732">Signal</keyword>
<feature type="signal peptide" evidence="2">
    <location>
        <begin position="1"/>
        <end position="23"/>
    </location>
</feature>
<accession>U6RA50</accession>
<feature type="chain" id="PRO_5004679784" description="Cell surface protein" evidence="2">
    <location>
        <begin position="24"/>
        <end position="1085"/>
    </location>
</feature>
<reference evidence="3 4" key="1">
    <citation type="submission" date="2013-04" db="EMBL/GenBank/DDBJ databases">
        <title>The Genome Sequence of Bacteroides massiliensis DSM 17679.</title>
        <authorList>
            <consortium name="The Broad Institute Genomics Platform"/>
            <person name="Earl A."/>
            <person name="Ward D."/>
            <person name="Feldgarden M."/>
            <person name="Gevers D."/>
            <person name="Martens E."/>
            <person name="Fenner L."/>
            <person name="Roux V."/>
            <person name="Mallet M.N."/>
            <person name="Raoult D."/>
            <person name="Walker B."/>
            <person name="Young S."/>
            <person name="Zeng Q."/>
            <person name="Gargeya S."/>
            <person name="Fitzgerald M."/>
            <person name="Haas B."/>
            <person name="Abouelleil A."/>
            <person name="Allen A.W."/>
            <person name="Alvarado L."/>
            <person name="Arachchi H.M."/>
            <person name="Berlin A.M."/>
            <person name="Chapman S.B."/>
            <person name="Gainer-Dewar J."/>
            <person name="Goldberg J."/>
            <person name="Griggs A."/>
            <person name="Gujja S."/>
            <person name="Hansen M."/>
            <person name="Howarth C."/>
            <person name="Imamovic A."/>
            <person name="Ireland A."/>
            <person name="Larimer J."/>
            <person name="McCowan C."/>
            <person name="Murphy C."/>
            <person name="Pearson M."/>
            <person name="Poon T.W."/>
            <person name="Priest M."/>
            <person name="Roberts A."/>
            <person name="Saif S."/>
            <person name="Shea T."/>
            <person name="Sisk P."/>
            <person name="Sykes S."/>
            <person name="Wortman J."/>
            <person name="Nusbaum C."/>
            <person name="Birren B."/>
        </authorList>
    </citation>
    <scope>NUCLEOTIDE SEQUENCE [LARGE SCALE GENOMIC DNA]</scope>
    <source>
        <strain evidence="4">B84634 / Timone 84634 / DSM 17679 / JCM 13223</strain>
    </source>
</reference>
<dbReference type="eggNOG" id="COG1196">
    <property type="taxonomic scope" value="Bacteria"/>
</dbReference>
<gene>
    <name evidence="3" type="ORF">HMPREF1534_03253</name>
</gene>
<dbReference type="GeneID" id="60060887"/>
<comment type="caution">
    <text evidence="3">The sequence shown here is derived from an EMBL/GenBank/DDBJ whole genome shotgun (WGS) entry which is preliminary data.</text>
</comment>
<keyword evidence="1" id="KW-0175">Coiled coil</keyword>
<evidence type="ECO:0008006" key="5">
    <source>
        <dbReference type="Google" id="ProtNLM"/>
    </source>
</evidence>
<evidence type="ECO:0000313" key="4">
    <source>
        <dbReference type="Proteomes" id="UP000017831"/>
    </source>
</evidence>
<dbReference type="PATRIC" id="fig|1121098.3.peg.3302"/>
<proteinExistence type="predicted"/>
<name>U6RA50_9BACT</name>
<evidence type="ECO:0000256" key="1">
    <source>
        <dbReference type="SAM" id="Coils"/>
    </source>
</evidence>
<evidence type="ECO:0000256" key="2">
    <source>
        <dbReference type="SAM" id="SignalP"/>
    </source>
</evidence>
<keyword evidence="4" id="KW-1185">Reference proteome</keyword>
<dbReference type="HOGENOM" id="CLU_324842_0_0_10"/>
<sequence>MNKKFLSAILFGALMVSSTGTFVSCKDYDDDIKDLQEQIDKQKTDLSDKVTAIESSIASLQTAQTGLEAKIAEVKDAAEKAALEAQKAAIAAAAEELAGVKAELEAAITKLQTATDEEIQAVKGDITEIEASIAEVNGKINALQAFQTTTEETLAALAEADTKLAGTLTALDAEVKANKVAIGKNEAAIDAQKKALEAYILSNDEAVAANKTAIEGILVTLGEQQEILDGLKAFDVKETQDAIATIESKLATMATELTTLSNQISAINSNLDLVWAAIAKGVTHVSLYASANGAIINGENVTLGVADIELLSAKSIADWTFGEGMPGAVKFTKGERSKQRATLVVRVSPVTATLNAGDIHFISTQLDGTTPVDLVEKGLVKVTGIEPYKGEVLSRAGISATGLWAVNLEVGDNYDETAYDKATTVVKSEEGYDFSGKADMTLDTKEKSILFAVKVADTDNAARAAVSEYALAFTKDNSEAKAKLDFNVWAGTDGWKVENLHNRYKRSEEDATTTAPAEYKWAGIPAATPIYEGALANVAKDASDNRQSKCLNTAGTAVAKPVVSSTANSFKVKLADDMLASATHFYVVLDKERALSSDDSEIKTWTKLYEPNITGINTVYDVKTTGGEATIGFTINDINDVIGFRVYAVNSNGTLVDPDGRAFYVRVGAVADVISAKTTIIADANVTYDKNLSDKADVAAEMKDKYAEAKGIVAGVDFVTDKVYIASYPNSKSPAFEVKFEMQDGTVKSIADFKGKELKELAKVKSIYTTRANGINVTEYVDDQVYNGTISFKNDKDVAIATLNVSMTKVVPTTLPAGTAWKENQLQADKKTYFCYVLPNAFTPVTATVATMKTNEMFNVDATISDVNKYTFFFTTNDPIVNRKVDGFGNTVLSLEKSKDEFAMIDDVTPYDVVVKYNYGKVSSKTPDQDIVIDNAADGWKAVYSNIYGKSYTFDWASEAYKKAAQSIKYGVDFKYTSGTTTVPLDKVIKGKSSYYAIYDGLLADADGLKIVKEKCSFVTVSTGEESEYFEINWNNGKPESLKALKKDSNITDNVPSILKITVLDCFGNERVIEMNMTVVPNVAK</sequence>
<dbReference type="Proteomes" id="UP000017831">
    <property type="component" value="Unassembled WGS sequence"/>
</dbReference>
<dbReference type="OrthoDB" id="1050613at2"/>
<feature type="coiled-coil region" evidence="1">
    <location>
        <begin position="83"/>
        <end position="117"/>
    </location>
</feature>
<dbReference type="EMBL" id="AQHY01000039">
    <property type="protein sequence ID" value="EOA52606.1"/>
    <property type="molecule type" value="Genomic_DNA"/>
</dbReference>
<protein>
    <recommendedName>
        <fullName evidence="5">Cell surface protein</fullName>
    </recommendedName>
</protein>
<organism evidence="3 4">
    <name type="scientific">Phocaeicola massiliensis B84634 = Timone 84634 = DSM 17679 = JCM 13223</name>
    <dbReference type="NCBI Taxonomy" id="1121098"/>
    <lineage>
        <taxon>Bacteria</taxon>
        <taxon>Pseudomonadati</taxon>
        <taxon>Bacteroidota</taxon>
        <taxon>Bacteroidia</taxon>
        <taxon>Bacteroidales</taxon>
        <taxon>Bacteroidaceae</taxon>
        <taxon>Phocaeicola</taxon>
    </lineage>
</organism>
<feature type="coiled-coil region" evidence="1">
    <location>
        <begin position="25"/>
        <end position="52"/>
    </location>
</feature>
<dbReference type="RefSeq" id="WP_005943687.1">
    <property type="nucleotide sequence ID" value="NZ_KB890354.1"/>
</dbReference>